<dbReference type="HOGENOM" id="CLU_033536_11_0_7"/>
<keyword evidence="3" id="KW-0808">Transferase</keyword>
<sequence>MKISFVIPVHNEQDNLLPLFDEITRMADAERYEYEIIFVDDGSRDNSLQVLKSLARGCPAVRYLSLAANRGQSAALGVGFAHAAGDVIITMDADGQNDPADVPAMMARYGEGCDMVTGWRRNRRDTLSKRVGSRIGNGIRNRLTGESIHDTGCSLKVMRADMVKRIKMFKGMHRFLPTLMRMEGARVVEMEVNHRPRRHGTSNYTNWRRAREGFFDLLAVRWMQRRYQPATIGEKHV</sequence>
<evidence type="ECO:0000256" key="3">
    <source>
        <dbReference type="ARBA" id="ARBA00022679"/>
    </source>
</evidence>
<dbReference type="STRING" id="243231.GSU2553"/>
<evidence type="ECO:0000256" key="5">
    <source>
        <dbReference type="ARBA" id="ARBA00022985"/>
    </source>
</evidence>
<dbReference type="GO" id="GO:0005886">
    <property type="term" value="C:plasma membrane"/>
    <property type="evidence" value="ECO:0000318"/>
    <property type="project" value="GO_Central"/>
</dbReference>
<dbReference type="eggNOG" id="COG0463">
    <property type="taxonomic scope" value="Bacteria"/>
</dbReference>
<evidence type="ECO:0000256" key="6">
    <source>
        <dbReference type="ARBA" id="ARBA00022989"/>
    </source>
</evidence>
<dbReference type="Pfam" id="PF00535">
    <property type="entry name" value="Glycos_transf_2"/>
    <property type="match status" value="1"/>
</dbReference>
<reference evidence="9 10" key="2">
    <citation type="journal article" date="2012" name="BMC Genomics">
        <title>Comparative genomic analysis of Geobacter sulfurreducens KN400, a strain with enhanced capacity for extracellular electron transfer and electricity production.</title>
        <authorList>
            <person name="Butler J.E."/>
            <person name="Young N.D."/>
            <person name="Aklujkar M."/>
            <person name="Lovley D.R."/>
        </authorList>
    </citation>
    <scope>NUCLEOTIDE SEQUENCE [LARGE SCALE GENOMIC DNA]</scope>
    <source>
        <strain evidence="10">ATCC 51573 / DSM 12127 / PCA</strain>
    </source>
</reference>
<evidence type="ECO:0000256" key="2">
    <source>
        <dbReference type="ARBA" id="ARBA00022676"/>
    </source>
</evidence>
<feature type="domain" description="Glycosyltransferase 2-like" evidence="8">
    <location>
        <begin position="4"/>
        <end position="166"/>
    </location>
</feature>
<evidence type="ECO:0000313" key="9">
    <source>
        <dbReference type="EMBL" id="AAR35926.1"/>
    </source>
</evidence>
<keyword evidence="6" id="KW-1133">Transmembrane helix</keyword>
<dbReference type="KEGG" id="gsu:GSU2553"/>
<keyword evidence="4" id="KW-0812">Transmembrane</keyword>
<name>Q74A38_GEOSL</name>
<dbReference type="AlphaFoldDB" id="Q74A38"/>
<evidence type="ECO:0000313" key="10">
    <source>
        <dbReference type="Proteomes" id="UP000000577"/>
    </source>
</evidence>
<dbReference type="InterPro" id="IPR029044">
    <property type="entry name" value="Nucleotide-diphossugar_trans"/>
</dbReference>
<dbReference type="InterPro" id="IPR050256">
    <property type="entry name" value="Glycosyltransferase_2"/>
</dbReference>
<proteinExistence type="predicted"/>
<reference evidence="9 10" key="1">
    <citation type="journal article" date="2003" name="Science">
        <title>Genome of Geobacter sulfurreducens: metal reduction in subsurface environments.</title>
        <authorList>
            <person name="Methe B.A."/>
            <person name="Nelson K.E."/>
            <person name="Eisen J.A."/>
            <person name="Paulsen I.T."/>
            <person name="Nelson W."/>
            <person name="Heidelberg J.F."/>
            <person name="Wu D."/>
            <person name="Wu M."/>
            <person name="Ward N."/>
            <person name="Beanan M.J."/>
            <person name="Dodson R.J."/>
            <person name="Madupu R."/>
            <person name="Brinkac L.M."/>
            <person name="Daugherty S.C."/>
            <person name="DeBoy R.T."/>
            <person name="Durkin A.S."/>
            <person name="Gwinn M."/>
            <person name="Kolonay J.F."/>
            <person name="Sullivan S.A."/>
            <person name="Haft D.H."/>
            <person name="Selengut J."/>
            <person name="Davidsen T.M."/>
            <person name="Zafar N."/>
            <person name="White O."/>
            <person name="Tran B."/>
            <person name="Romero C."/>
            <person name="Forberger H.A."/>
            <person name="Weidman J."/>
            <person name="Khouri H."/>
            <person name="Feldblyum T.V."/>
            <person name="Utterback T.R."/>
            <person name="Van Aken S.E."/>
            <person name="Lovley D.R."/>
            <person name="Fraser C.M."/>
        </authorList>
    </citation>
    <scope>NUCLEOTIDE SEQUENCE [LARGE SCALE GENOMIC DNA]</scope>
    <source>
        <strain evidence="10">ATCC 51573 / DSM 12127 / PCA</strain>
    </source>
</reference>
<dbReference type="GO" id="GO:0099621">
    <property type="term" value="F:undecaprenyl-phosphate 4-deoxy-4-formamido-L-arabinose transferase activity"/>
    <property type="evidence" value="ECO:0000318"/>
    <property type="project" value="GO_Central"/>
</dbReference>
<dbReference type="OrthoDB" id="9802649at2"/>
<evidence type="ECO:0000256" key="1">
    <source>
        <dbReference type="ARBA" id="ARBA00022475"/>
    </source>
</evidence>
<dbReference type="CDD" id="cd04187">
    <property type="entry name" value="DPM1_like_bac"/>
    <property type="match status" value="1"/>
</dbReference>
<keyword evidence="2" id="KW-0328">Glycosyltransferase</keyword>
<evidence type="ECO:0000256" key="7">
    <source>
        <dbReference type="ARBA" id="ARBA00023136"/>
    </source>
</evidence>
<evidence type="ECO:0000256" key="4">
    <source>
        <dbReference type="ARBA" id="ARBA00022692"/>
    </source>
</evidence>
<evidence type="ECO:0000259" key="8">
    <source>
        <dbReference type="Pfam" id="PF00535"/>
    </source>
</evidence>
<accession>Q74A38</accession>
<dbReference type="Gene3D" id="3.90.550.10">
    <property type="entry name" value="Spore Coat Polysaccharide Biosynthesis Protein SpsA, Chain A"/>
    <property type="match status" value="1"/>
</dbReference>
<dbReference type="InParanoid" id="Q74A38"/>
<gene>
    <name evidence="9" type="ordered locus">GSU2553</name>
</gene>
<organism evidence="9 10">
    <name type="scientific">Geobacter sulfurreducens (strain ATCC 51573 / DSM 12127 / PCA)</name>
    <dbReference type="NCBI Taxonomy" id="243231"/>
    <lineage>
        <taxon>Bacteria</taxon>
        <taxon>Pseudomonadati</taxon>
        <taxon>Thermodesulfobacteriota</taxon>
        <taxon>Desulfuromonadia</taxon>
        <taxon>Geobacterales</taxon>
        <taxon>Geobacteraceae</taxon>
        <taxon>Geobacter</taxon>
    </lineage>
</organism>
<dbReference type="SUPFAM" id="SSF53448">
    <property type="entry name" value="Nucleotide-diphospho-sugar transferases"/>
    <property type="match status" value="1"/>
</dbReference>
<keyword evidence="10" id="KW-1185">Reference proteome</keyword>
<dbReference type="GO" id="GO:0009103">
    <property type="term" value="P:lipopolysaccharide biosynthetic process"/>
    <property type="evidence" value="ECO:0007669"/>
    <property type="project" value="UniProtKB-KW"/>
</dbReference>
<dbReference type="PATRIC" id="fig|243231.5.peg.2583"/>
<dbReference type="Proteomes" id="UP000000577">
    <property type="component" value="Chromosome"/>
</dbReference>
<dbReference type="CAZy" id="GT2">
    <property type="family name" value="Glycosyltransferase Family 2"/>
</dbReference>
<dbReference type="EnsemblBacteria" id="AAR35926">
    <property type="protein sequence ID" value="AAR35926"/>
    <property type="gene ID" value="GSU2553"/>
</dbReference>
<dbReference type="PANTHER" id="PTHR48090">
    <property type="entry name" value="UNDECAPRENYL-PHOSPHATE 4-DEOXY-4-FORMAMIDO-L-ARABINOSE TRANSFERASE-RELATED"/>
    <property type="match status" value="1"/>
</dbReference>
<dbReference type="EMBL" id="AE017180">
    <property type="protein sequence ID" value="AAR35926.1"/>
    <property type="molecule type" value="Genomic_DNA"/>
</dbReference>
<keyword evidence="7" id="KW-0472">Membrane</keyword>
<dbReference type="PANTHER" id="PTHR48090:SF3">
    <property type="entry name" value="UNDECAPRENYL-PHOSPHATE 4-DEOXY-4-FORMAMIDO-L-ARABINOSE TRANSFERASE"/>
    <property type="match status" value="1"/>
</dbReference>
<dbReference type="InterPro" id="IPR001173">
    <property type="entry name" value="Glyco_trans_2-like"/>
</dbReference>
<dbReference type="RefSeq" id="WP_010943189.1">
    <property type="nucleotide sequence ID" value="NC_002939.5"/>
</dbReference>
<keyword evidence="1" id="KW-1003">Cell membrane</keyword>
<protein>
    <submittedName>
        <fullName evidence="9">Undecaprenyl-phosphate glycosyltransferase, DPM1-like family</fullName>
    </submittedName>
</protein>
<dbReference type="SMR" id="Q74A38"/>
<keyword evidence="5" id="KW-0448">Lipopolysaccharide biosynthesis</keyword>